<proteinExistence type="predicted"/>
<dbReference type="AlphaFoldDB" id="A0A1M6BJ72"/>
<dbReference type="RefSeq" id="WP_073031837.1">
    <property type="nucleotide sequence ID" value="NZ_FQXJ01000019.1"/>
</dbReference>
<keyword evidence="2" id="KW-1185">Reference proteome</keyword>
<evidence type="ECO:0000313" key="1">
    <source>
        <dbReference type="EMBL" id="SHI48736.1"/>
    </source>
</evidence>
<dbReference type="STRING" id="1121420.SAMN02746098_04160"/>
<dbReference type="Proteomes" id="UP000183954">
    <property type="component" value="Unassembled WGS sequence"/>
</dbReference>
<evidence type="ECO:0000313" key="2">
    <source>
        <dbReference type="Proteomes" id="UP000183954"/>
    </source>
</evidence>
<protein>
    <submittedName>
        <fullName evidence="1">Uncharacterized protein</fullName>
    </submittedName>
</protein>
<dbReference type="EMBL" id="FQXJ01000019">
    <property type="protein sequence ID" value="SHI48736.1"/>
    <property type="molecule type" value="Genomic_DNA"/>
</dbReference>
<name>A0A1M6BJ72_9FIRM</name>
<sequence length="71" mass="8069">MPKEFEETLVTKQLTVTVNNEIAPKSSIEIKGSLDFKTIGLSKDDILKLDPRISSIKVTNERTINLEKWSH</sequence>
<accession>A0A1M6BJ72</accession>
<reference evidence="2" key="1">
    <citation type="submission" date="2016-11" db="EMBL/GenBank/DDBJ databases">
        <authorList>
            <person name="Varghese N."/>
            <person name="Submissions S."/>
        </authorList>
    </citation>
    <scope>NUCLEOTIDE SEQUENCE [LARGE SCALE GENOMIC DNA]</scope>
    <source>
        <strain evidence="2">DSM 15449</strain>
    </source>
</reference>
<gene>
    <name evidence="1" type="ORF">SAMN02746098_04160</name>
</gene>
<organism evidence="1 2">
    <name type="scientific">Desulfosporosinus lacus DSM 15449</name>
    <dbReference type="NCBI Taxonomy" id="1121420"/>
    <lineage>
        <taxon>Bacteria</taxon>
        <taxon>Bacillati</taxon>
        <taxon>Bacillota</taxon>
        <taxon>Clostridia</taxon>
        <taxon>Eubacteriales</taxon>
        <taxon>Desulfitobacteriaceae</taxon>
        <taxon>Desulfosporosinus</taxon>
    </lineage>
</organism>